<name>E4Y7G2_OIKDI</name>
<dbReference type="PANTHER" id="PTHR31497">
    <property type="entry name" value="AUTOCRINE PROLIFERATION REPRESSOR PROTEIN A"/>
    <property type="match status" value="1"/>
</dbReference>
<reference evidence="1" key="1">
    <citation type="journal article" date="2010" name="Science">
        <title>Plasticity of animal genome architecture unmasked by rapid evolution of a pelagic tunicate.</title>
        <authorList>
            <person name="Denoeud F."/>
            <person name="Henriet S."/>
            <person name="Mungpakdee S."/>
            <person name="Aury J.M."/>
            <person name="Da Silva C."/>
            <person name="Brinkmann H."/>
            <person name="Mikhaleva J."/>
            <person name="Olsen L.C."/>
            <person name="Jubin C."/>
            <person name="Canestro C."/>
            <person name="Bouquet J.M."/>
            <person name="Danks G."/>
            <person name="Poulain J."/>
            <person name="Campsteijn C."/>
            <person name="Adamski M."/>
            <person name="Cross I."/>
            <person name="Yadetie F."/>
            <person name="Muffato M."/>
            <person name="Louis A."/>
            <person name="Butcher S."/>
            <person name="Tsagkogeorga G."/>
            <person name="Konrad A."/>
            <person name="Singh S."/>
            <person name="Jensen M.F."/>
            <person name="Cong E.H."/>
            <person name="Eikeseth-Otteraa H."/>
            <person name="Noel B."/>
            <person name="Anthouard V."/>
            <person name="Porcel B.M."/>
            <person name="Kachouri-Lafond R."/>
            <person name="Nishino A."/>
            <person name="Ugolini M."/>
            <person name="Chourrout P."/>
            <person name="Nishida H."/>
            <person name="Aasland R."/>
            <person name="Huzurbazar S."/>
            <person name="Westhof E."/>
            <person name="Delsuc F."/>
            <person name="Lehrach H."/>
            <person name="Reinhardt R."/>
            <person name="Weissenbach J."/>
            <person name="Roy S.W."/>
            <person name="Artiguenave F."/>
            <person name="Postlethwait J.H."/>
            <person name="Manak J.R."/>
            <person name="Thompson E.M."/>
            <person name="Jaillon O."/>
            <person name="Du Pasquier L."/>
            <person name="Boudinot P."/>
            <person name="Liberles D.A."/>
            <person name="Volff J.N."/>
            <person name="Philippe H."/>
            <person name="Lenhard B."/>
            <person name="Roest Crollius H."/>
            <person name="Wincker P."/>
            <person name="Chourrout D."/>
        </authorList>
    </citation>
    <scope>NUCLEOTIDE SEQUENCE [LARGE SCALE GENOMIC DNA]</scope>
</reference>
<accession>E4Y7G2</accession>
<protein>
    <submittedName>
        <fullName evidence="1">Uncharacterized protein</fullName>
    </submittedName>
</protein>
<organism evidence="1">
    <name type="scientific">Oikopleura dioica</name>
    <name type="common">Tunicate</name>
    <dbReference type="NCBI Taxonomy" id="34765"/>
    <lineage>
        <taxon>Eukaryota</taxon>
        <taxon>Metazoa</taxon>
        <taxon>Chordata</taxon>
        <taxon>Tunicata</taxon>
        <taxon>Appendicularia</taxon>
        <taxon>Copelata</taxon>
        <taxon>Oikopleuridae</taxon>
        <taxon>Oikopleura</taxon>
    </lineage>
</organism>
<proteinExistence type="predicted"/>
<dbReference type="AlphaFoldDB" id="E4Y7G2"/>
<dbReference type="Proteomes" id="UP000011014">
    <property type="component" value="Unassembled WGS sequence"/>
</dbReference>
<dbReference type="Gene3D" id="3.40.50.1820">
    <property type="entry name" value="alpha/beta hydrolase"/>
    <property type="match status" value="1"/>
</dbReference>
<dbReference type="InterPro" id="IPR009199">
    <property type="entry name" value="PhoPQ-act_pathogen-rel_PqaA"/>
</dbReference>
<dbReference type="PANTHER" id="PTHR31497:SF0">
    <property type="entry name" value="AUTOCRINE PROLIFERATION REPRESSOR PROTEIN A"/>
    <property type="match status" value="1"/>
</dbReference>
<dbReference type="InterPro" id="IPR029058">
    <property type="entry name" value="AB_hydrolase_fold"/>
</dbReference>
<dbReference type="Pfam" id="PF10142">
    <property type="entry name" value="PhoPQ_related"/>
    <property type="match status" value="1"/>
</dbReference>
<gene>
    <name evidence="1" type="ORF">GSOID_T00025473001</name>
</gene>
<evidence type="ECO:0000313" key="1">
    <source>
        <dbReference type="EMBL" id="CBY31562.1"/>
    </source>
</evidence>
<sequence length="604" mass="69507">MKVITPAKQNSHSFRKLLPRIFICAEGFETSRPDEQRAGYLEDCVLPKFGRIATAQVGTETEATNFRDLRALVDSFSRDILKKNSYEKVFLDDFFWKEDDIFKYELINTDESSDQMTTYEYNMTSLQWLDDTVTDRPVWTHTVYLIVPKEVKDPSAMFLQVTWGDNWIQPQTRASHSDDLVRTQQFALNTGIVSGVLKHVPNQPIRFRDDSETDKFVYSNSDGSYDGRYEDGILAKTWDMFIKHFEATGESDFNLLVHPSMGKAAVRALDLIAEETFVHRGFYPFKAGVVGASKRGWTCWLAAAGDFERIKLNVSSELLSILLTQLAPVVFDLLSTEASMESLYRSLGGWTYAFFDYWYHDVTRQFGSEGIRASLKVLDPLEYKDRYAENSVTYVVNAANDEFFSLTGPLNYWDKLSGKKLLRILPDQPHGGAWGGWDSDEENTVSKITRTKIADISNMAEIQQDRLWTSLEALYSAVLWAPDSIPTIETYFSEFSSEMKVKGKSSHAPEAVRFYSRNTFNEKRDWRMRFYNGSAICDINEMGNLDIQEDETTFDREEVLPGRDQELCLSSTDENVWHSGFIDFEFSLDGRKVRFFFNICQNKF</sequence>
<dbReference type="EMBL" id="FN654308">
    <property type="protein sequence ID" value="CBY31562.1"/>
    <property type="molecule type" value="Genomic_DNA"/>
</dbReference>